<feature type="domain" description="Transcription activator GCR1-like" evidence="2">
    <location>
        <begin position="255"/>
        <end position="336"/>
    </location>
</feature>
<keyword evidence="4" id="KW-1185">Reference proteome</keyword>
<gene>
    <name evidence="3" type="primary">Piso0_001825</name>
    <name evidence="3" type="ORF">GNLVRS01_PISO0E13490g</name>
</gene>
<dbReference type="STRING" id="559304.G8YP70"/>
<dbReference type="GO" id="GO:0000978">
    <property type="term" value="F:RNA polymerase II cis-regulatory region sequence-specific DNA binding"/>
    <property type="evidence" value="ECO:0007669"/>
    <property type="project" value="TreeGrafter"/>
</dbReference>
<dbReference type="OrthoDB" id="428577at2759"/>
<dbReference type="eggNOG" id="ENOG502RNWJ">
    <property type="taxonomic scope" value="Eukaryota"/>
</dbReference>
<dbReference type="AlphaFoldDB" id="G8YP70"/>
<feature type="compositionally biased region" description="Polar residues" evidence="1">
    <location>
        <begin position="156"/>
        <end position="185"/>
    </location>
</feature>
<evidence type="ECO:0000313" key="3">
    <source>
        <dbReference type="EMBL" id="CCE79738.1"/>
    </source>
</evidence>
<name>G8YP70_PICSO</name>
<dbReference type="OMA" id="LTWLMNG"/>
<dbReference type="HOGENOM" id="CLU_069644_0_0_1"/>
<proteinExistence type="predicted"/>
<feature type="region of interest" description="Disordered" evidence="1">
    <location>
        <begin position="143"/>
        <end position="219"/>
    </location>
</feature>
<feature type="compositionally biased region" description="Basic and acidic residues" evidence="1">
    <location>
        <begin position="204"/>
        <end position="219"/>
    </location>
</feature>
<dbReference type="InterPro" id="IPR022210">
    <property type="entry name" value="TF_GCR1-like"/>
</dbReference>
<evidence type="ECO:0000256" key="1">
    <source>
        <dbReference type="SAM" id="MobiDB-lite"/>
    </source>
</evidence>
<reference evidence="3 4" key="1">
    <citation type="journal article" date="2012" name="G3 (Bethesda)">
        <title>Pichia sorbitophila, an interspecies yeast hybrid reveals early steps of genome resolution following polyploidization.</title>
        <authorList>
            <person name="Leh Louis V."/>
            <person name="Despons L."/>
            <person name="Friedrich A."/>
            <person name="Martin T."/>
            <person name="Durrens P."/>
            <person name="Casaregola S."/>
            <person name="Neuveglise C."/>
            <person name="Fairhead C."/>
            <person name="Marck C."/>
            <person name="Cruz J.A."/>
            <person name="Straub M.L."/>
            <person name="Kugler V."/>
            <person name="Sacerdot C."/>
            <person name="Uzunov Z."/>
            <person name="Thierry A."/>
            <person name="Weiss S."/>
            <person name="Bleykasten C."/>
            <person name="De Montigny J."/>
            <person name="Jacques N."/>
            <person name="Jung P."/>
            <person name="Lemaire M."/>
            <person name="Mallet S."/>
            <person name="Morel G."/>
            <person name="Richard G.F."/>
            <person name="Sarkar A."/>
            <person name="Savel G."/>
            <person name="Schacherer J."/>
            <person name="Seret M.L."/>
            <person name="Talla E."/>
            <person name="Samson G."/>
            <person name="Jubin C."/>
            <person name="Poulain J."/>
            <person name="Vacherie B."/>
            <person name="Barbe V."/>
            <person name="Pelletier E."/>
            <person name="Sherman D.J."/>
            <person name="Westhof E."/>
            <person name="Weissenbach J."/>
            <person name="Baret P.V."/>
            <person name="Wincker P."/>
            <person name="Gaillardin C."/>
            <person name="Dujon B."/>
            <person name="Souciet J.L."/>
        </authorList>
    </citation>
    <scope>NUCLEOTIDE SEQUENCE [LARGE SCALE GENOMIC DNA]</scope>
    <source>
        <strain evidence="4">ATCC MYA-4447 / BCRC 22081 / CBS 7064 / NBRC 10061 / NRRL Y-12695</strain>
    </source>
</reference>
<evidence type="ECO:0000259" key="2">
    <source>
        <dbReference type="Pfam" id="PF12550"/>
    </source>
</evidence>
<dbReference type="FunCoup" id="G8YP70">
    <property type="interactions" value="398"/>
</dbReference>
<dbReference type="Pfam" id="PF12550">
    <property type="entry name" value="GCR1_C"/>
    <property type="match status" value="1"/>
</dbReference>
<evidence type="ECO:0000313" key="4">
    <source>
        <dbReference type="Proteomes" id="UP000005222"/>
    </source>
</evidence>
<dbReference type="EMBL" id="FO082055">
    <property type="protein sequence ID" value="CCE79738.1"/>
    <property type="molecule type" value="Genomic_DNA"/>
</dbReference>
<dbReference type="InParanoid" id="G8YP70"/>
<sequence length="355" mass="39655">MTSERSIDRMEEISNDIKAGLGGGRLLREEENTDNGGRTTTGENTTTGHQLPSDGHGLTDIDAADISTHYVQASFDKINEAIGKIEGEKIVSINQELSYVRQILDYQNNKIEKLTSILADILENKNQNAIITSLQTMQDHESVHVGGGGHGDRPQGQDSIGMSAQVQDSIGHQDADSLNNSSVPLDSNMDPQLHQVAAAAVQQAEEHAAHHSTHPELDKYRKKIYLKRKSGDEHSTPVGESAAVRAAKRPKIQINFLHNPMTVKEIYDEFNKGFRGQPPLCEMDARFGKHEWRGDSRSKESKRYQRRKKLCDAISKGMQKYDKSADEIIRYIEEFRGDKSLTWIMNGNLPPDLLN</sequence>
<dbReference type="PANTHER" id="PTHR37784">
    <property type="entry name" value="PROTEIN MSN1"/>
    <property type="match status" value="1"/>
</dbReference>
<dbReference type="PANTHER" id="PTHR37784:SF2">
    <property type="entry name" value="HIGH-OSMOLARITY-INDUCED TRANSCRIPTION PROTEIN 1"/>
    <property type="match status" value="1"/>
</dbReference>
<dbReference type="GO" id="GO:0000981">
    <property type="term" value="F:DNA-binding transcription factor activity, RNA polymerase II-specific"/>
    <property type="evidence" value="ECO:0007669"/>
    <property type="project" value="TreeGrafter"/>
</dbReference>
<organism evidence="3 4">
    <name type="scientific">Pichia sorbitophila (strain ATCC MYA-4447 / BCRC 22081 / CBS 7064 / NBRC 10061 / NRRL Y-12695)</name>
    <name type="common">Hybrid yeast</name>
    <dbReference type="NCBI Taxonomy" id="559304"/>
    <lineage>
        <taxon>Eukaryota</taxon>
        <taxon>Fungi</taxon>
        <taxon>Dikarya</taxon>
        <taxon>Ascomycota</taxon>
        <taxon>Saccharomycotina</taxon>
        <taxon>Pichiomycetes</taxon>
        <taxon>Debaryomycetaceae</taxon>
        <taxon>Millerozyma</taxon>
    </lineage>
</organism>
<accession>G8YP70</accession>
<dbReference type="GO" id="GO:0060963">
    <property type="term" value="P:positive regulation of ribosomal protein gene transcription by RNA polymerase II"/>
    <property type="evidence" value="ECO:0007669"/>
    <property type="project" value="TreeGrafter"/>
</dbReference>
<feature type="compositionally biased region" description="Low complexity" evidence="1">
    <location>
        <begin position="34"/>
        <end position="48"/>
    </location>
</feature>
<feature type="region of interest" description="Disordered" evidence="1">
    <location>
        <begin position="1"/>
        <end position="54"/>
    </location>
</feature>
<protein>
    <submittedName>
        <fullName evidence="3">Piso0_001825 protein</fullName>
    </submittedName>
</protein>
<dbReference type="InterPro" id="IPR052146">
    <property type="entry name" value="HOT1"/>
</dbReference>
<dbReference type="Proteomes" id="UP000005222">
    <property type="component" value="Chromosome E"/>
</dbReference>
<feature type="compositionally biased region" description="Low complexity" evidence="1">
    <location>
        <begin position="194"/>
        <end position="203"/>
    </location>
</feature>
<feature type="compositionally biased region" description="Basic and acidic residues" evidence="1">
    <location>
        <begin position="1"/>
        <end position="12"/>
    </location>
</feature>